<dbReference type="PANTHER" id="PTHR23150:SF19">
    <property type="entry name" value="FORMYLGLYCINE-GENERATING ENZYME"/>
    <property type="match status" value="1"/>
</dbReference>
<dbReference type="InterPro" id="IPR042095">
    <property type="entry name" value="SUMF_sf"/>
</dbReference>
<gene>
    <name evidence="3" type="ORF">SAMN05421546_0940</name>
</gene>
<dbReference type="InterPro" id="IPR005532">
    <property type="entry name" value="SUMF_dom"/>
</dbReference>
<evidence type="ECO:0000313" key="3">
    <source>
        <dbReference type="EMBL" id="SIQ25823.1"/>
    </source>
</evidence>
<proteinExistence type="predicted"/>
<dbReference type="InterPro" id="IPR051043">
    <property type="entry name" value="Sulfatase_Mod_Factor_Kinase"/>
</dbReference>
<evidence type="ECO:0000256" key="1">
    <source>
        <dbReference type="SAM" id="SignalP"/>
    </source>
</evidence>
<keyword evidence="4" id="KW-1185">Reference proteome</keyword>
<dbReference type="EMBL" id="FTLW01000002">
    <property type="protein sequence ID" value="SIQ25823.1"/>
    <property type="molecule type" value="Genomic_DNA"/>
</dbReference>
<reference evidence="4" key="1">
    <citation type="submission" date="2017-01" db="EMBL/GenBank/DDBJ databases">
        <authorList>
            <person name="Varghese N."/>
            <person name="Submissions S."/>
        </authorList>
    </citation>
    <scope>NUCLEOTIDE SEQUENCE [LARGE SCALE GENOMIC DNA]</scope>
    <source>
        <strain evidence="4">UM1</strain>
    </source>
</reference>
<dbReference type="AlphaFoldDB" id="A0A1N6RAH1"/>
<dbReference type="PANTHER" id="PTHR23150">
    <property type="entry name" value="SULFATASE MODIFYING FACTOR 1, 2"/>
    <property type="match status" value="1"/>
</dbReference>
<feature type="domain" description="Sulfatase-modifying factor enzyme-like" evidence="2">
    <location>
        <begin position="23"/>
        <end position="253"/>
    </location>
</feature>
<dbReference type="Proteomes" id="UP000241788">
    <property type="component" value="Unassembled WGS sequence"/>
</dbReference>
<dbReference type="Gene3D" id="3.90.1580.10">
    <property type="entry name" value="paralog of FGE (formylglycine-generating enzyme)"/>
    <property type="match status" value="1"/>
</dbReference>
<feature type="signal peptide" evidence="1">
    <location>
        <begin position="1"/>
        <end position="18"/>
    </location>
</feature>
<organism evidence="3 4">
    <name type="scientific">Solilutibacter tolerans</name>
    <dbReference type="NCBI Taxonomy" id="1604334"/>
    <lineage>
        <taxon>Bacteria</taxon>
        <taxon>Pseudomonadati</taxon>
        <taxon>Pseudomonadota</taxon>
        <taxon>Gammaproteobacteria</taxon>
        <taxon>Lysobacterales</taxon>
        <taxon>Lysobacteraceae</taxon>
        <taxon>Solilutibacter</taxon>
    </lineage>
</organism>
<dbReference type="InterPro" id="IPR016187">
    <property type="entry name" value="CTDL_fold"/>
</dbReference>
<feature type="chain" id="PRO_5012139268" evidence="1">
    <location>
        <begin position="19"/>
        <end position="253"/>
    </location>
</feature>
<accession>A0A1N6RAH1</accession>
<name>A0A1N6RAH1_9GAMM</name>
<dbReference type="RefSeq" id="WP_076585781.1">
    <property type="nucleotide sequence ID" value="NZ_FTLW01000002.1"/>
</dbReference>
<evidence type="ECO:0000259" key="2">
    <source>
        <dbReference type="Pfam" id="PF03781"/>
    </source>
</evidence>
<dbReference type="Pfam" id="PF03781">
    <property type="entry name" value="FGE-sulfatase"/>
    <property type="match status" value="1"/>
</dbReference>
<keyword evidence="1" id="KW-0732">Signal</keyword>
<protein>
    <submittedName>
        <fullName evidence="3">Formylglycine-generating enzyme, required for sulfatase activity, contains SUMF1/FGE domain</fullName>
    </submittedName>
</protein>
<dbReference type="GO" id="GO:0120147">
    <property type="term" value="F:formylglycine-generating oxidase activity"/>
    <property type="evidence" value="ECO:0007669"/>
    <property type="project" value="TreeGrafter"/>
</dbReference>
<evidence type="ECO:0000313" key="4">
    <source>
        <dbReference type="Proteomes" id="UP000241788"/>
    </source>
</evidence>
<dbReference type="SUPFAM" id="SSF56436">
    <property type="entry name" value="C-type lectin-like"/>
    <property type="match status" value="1"/>
</dbReference>
<dbReference type="STRING" id="1604334.SAMN05421546_0940"/>
<dbReference type="OrthoDB" id="9768004at2"/>
<sequence length="253" mass="28028">MRRIAALSLLLLPLMALAAGTGGWVRLPGGNFRSALKYEDRSLVRTAPFQLMETAVTNADFLAFVKKHPKWQRGRAAAVFAEDRYLQHWAGLVTLGAKAQPNQPVVNVSWFAADAYCKSKGARLPDWNEWEYAAAADETRTDARKDRVWRERILGWYARPSRSALPRVGLQAANAYGVRDLHGLVWEWTGDAGSLLVDVDNRKQGDADKAKFCGAGALSMNDRDNYAVLMRVAMLSSLEANDVTANLGFRCAK</sequence>